<dbReference type="InterPro" id="IPR029787">
    <property type="entry name" value="Nucleotide_cyclase"/>
</dbReference>
<dbReference type="SMART" id="SM00044">
    <property type="entry name" value="CYCc"/>
    <property type="match status" value="1"/>
</dbReference>
<feature type="compositionally biased region" description="Polar residues" evidence="13">
    <location>
        <begin position="338"/>
        <end position="352"/>
    </location>
</feature>
<dbReference type="InterPro" id="IPR055071">
    <property type="entry name" value="RA_PHLPP-like"/>
</dbReference>
<dbReference type="InterPro" id="IPR001054">
    <property type="entry name" value="A/G_cyclase"/>
</dbReference>
<dbReference type="PROSITE" id="PS51746">
    <property type="entry name" value="PPM_2"/>
    <property type="match status" value="1"/>
</dbReference>
<dbReference type="eggNOG" id="KOG0618">
    <property type="taxonomic scope" value="Eukaryota"/>
</dbReference>
<dbReference type="InterPro" id="IPR055414">
    <property type="entry name" value="LRR_R13L4/SHOC2-like"/>
</dbReference>
<feature type="compositionally biased region" description="Low complexity" evidence="13">
    <location>
        <begin position="263"/>
        <end position="283"/>
    </location>
</feature>
<keyword evidence="9" id="KW-0115">cAMP biosynthesis</keyword>
<dbReference type="SMART" id="SM00332">
    <property type="entry name" value="PP2Cc"/>
    <property type="match status" value="1"/>
</dbReference>
<dbReference type="SUPFAM" id="SSF81606">
    <property type="entry name" value="PP2C-like"/>
    <property type="match status" value="1"/>
</dbReference>
<evidence type="ECO:0000259" key="16">
    <source>
        <dbReference type="PROSITE" id="PS51746"/>
    </source>
</evidence>
<evidence type="ECO:0000256" key="5">
    <source>
        <dbReference type="ARBA" id="ARBA00022614"/>
    </source>
</evidence>
<evidence type="ECO:0000256" key="10">
    <source>
        <dbReference type="ARBA" id="ARBA00023239"/>
    </source>
</evidence>
<name>A0A0W0G4R3_MONRR</name>
<keyword evidence="6" id="KW-0479">Metal-binding</keyword>
<sequence>MTSIKSRISLQLDDEVVGGDGRVLIVPEINVAASRDPEVAPWLAEGRLTPPSPPSPPGKLAKLGFSQKMSFSSLRQGNPIHTLTHHASRPSESHSGTSSETHFMTIEHTILDYQPPGFQGPPQRELRKAKSSLFPFKVLRKKSKSRVRADSAGTDEHPSLRPQTPPLPDREYVSFLPIEPPSPVHPSLNNKEYEREREKSQDKDRKLFGKKLKRADDSRAGPSNSIPPTPATKDFEMTLDTNLESMEGIVDQSVLNNVNSVGTSSPTSALDSSSRTRSLSDHSLNSQSNSYRSRTHLPPVLLSDFNDPFRQKDVPPRTSSMEASKRMGMVIDRDRKVSPTTIIDTERQNSLPYMNGRPPPDSTNGSPPQNGVASGRTTPHDLKGKGKERADSPGDRPAWTAPESWDVDYQDKDADDYSSSEDSLLLGTAGSGAKFGGHIEFKKGHNHNRDSLTTPELDELGEKSDMWDMGNTGVDEFGGVVRRGRRDGAPNGSVVSLESVATVTSVQTGGTGTTGMGTGNKVKRLITGKKSGKNSFSSSLGYDSYRQPSLTQTLQPPLPDGTPVPDHRQRRPSANIQNRYQIRIYKANGTYHVLLANFGAKTEHLIPKLNSKLLPAEKPETYQLYLQDRGRERVVAPSERPADIVRRRLEQAGYDVADGLELGGEGLSFLLKFVYKNRMSGMGQNLTIEDFEAVDLSKRHLRTIPPILHQHADKIITLNLSRNHNLDIPLDFIQACTQLTELRLSEMAYKRLPHSLKHCGTLTRLDISGNRISALDDIYSENLPELRALYAQNNRLERLPFHFPRLRSLTNLNISNNKFQVLPTVVCDLENLRDLDISFNMISELPEQIGQLKNLEHLIVTGNQLTSMPDGCAGLVSLRRLDCRRNSIGDLTVIGTLPKLEKLSADWNALHAMSLSVGPHVTTIDATHNEITGLSLIPGRTPHQLSSLDISHARLSSLDDKILGQLPALKKLKLDHNQFKVLPESLGSLRWLETLSCADNQLAQLPDSIGKLEKLKWLDIHNNNLTELPVGLWNCKSLTKINATSNLLAMWQYPPTETASSVPVEGGASQPQPERKASAASLNSTRPPLSHSLEKLYLGENQFTEDLLMPLTILRELRVLNLSFNDIQDLPSNFFRNFVKLEELYLSGNKLTSLPTEDLPKLTKLSTLFLNGNKLQTLPQELGKVMSLTILDVGSNLLKYNINNWEFDWNWNFNKNLKYLNLSGNKRLQIKSDTKIGSHRHSRGIQALQAVSQQSLAGFTGLTQLRVLGLMDVTITTTGMNIDIPDENEERRVRTSDSTVLGMAYGIADTLGKNEHLNMLDLAFEFPNRQGEAVFAMFGRAQPPKAMAGISGNRIAKYLRDKFVEVFSNQLNSVPKGREGIKNALRRSFLKLNQNLHDSLFQASQRKASLSNGTAIDQYNIIINRGGASGIALYFCGKKMYVANTGNALAVVSRGGSAVLLSRKHDPYDNDETVRIRACEGWISPEGLVNNELDISRSFGFFHLMPIVNARPDIKDYDLSELDEFVIVGNRGLWDYVSYQTAVDIARQERGDPMIAAQKLRDFALSYGAEGSTMIMVISVADLFKPEGPRSREESMVDFKPLPRAPKNPIAILNIQRLPIEVPPPRGHLALVFTDIRNSTHLWEVNRGMNTAWRIHNDLLRRYLRICGGYEVKTEGDAFMCAFSTTLAAVWWCLTVQIELVHQSWPLEILECEDGQPIYDSQRRLIAQGLSVRMGIHCGAPLCEQDPVNHRMDYFGPMVNRSARIQGSAAGGQIMCSAEVMREINARIFESEPPTPYSDTQPQEAVEFIRQMGIAPIPVGDVKLKGLELPESLTLIYPRDLAGRHDLQETASNPDLSASRVPYDVAQIRSLGLICLRLEALASSRIFRELPPERKSSAQSVPGVEEEDEVPPLYLYSNPDLLLPNLTEASSERDFMTVLDTLSGRIENAASRLREVCGKASSKRTMIATLKAEGKIDERTLQSILSILEDF</sequence>
<evidence type="ECO:0000256" key="12">
    <source>
        <dbReference type="ARBA" id="ARBA00032637"/>
    </source>
</evidence>
<dbReference type="InterPro" id="IPR032675">
    <property type="entry name" value="LRR_dom_sf"/>
</dbReference>
<feature type="compositionally biased region" description="Basic and acidic residues" evidence="13">
    <location>
        <begin position="191"/>
        <end position="207"/>
    </location>
</feature>
<dbReference type="Pfam" id="PF00481">
    <property type="entry name" value="PP2C"/>
    <property type="match status" value="1"/>
</dbReference>
<dbReference type="InterPro" id="IPR001611">
    <property type="entry name" value="Leu-rich_rpt"/>
</dbReference>
<dbReference type="PROSITE" id="PS50125">
    <property type="entry name" value="GUANYLATE_CYCLASE_2"/>
    <property type="match status" value="1"/>
</dbReference>
<feature type="domain" description="Guanylate cyclase" evidence="14">
    <location>
        <begin position="1630"/>
        <end position="1766"/>
    </location>
</feature>
<dbReference type="Pfam" id="PF00211">
    <property type="entry name" value="Guanylate_cyc"/>
    <property type="match status" value="1"/>
</dbReference>
<feature type="domain" description="Ras-associating" evidence="15">
    <location>
        <begin position="582"/>
        <end position="680"/>
    </location>
</feature>
<dbReference type="Gene3D" id="3.80.10.10">
    <property type="entry name" value="Ribonuclease Inhibitor"/>
    <property type="match status" value="3"/>
</dbReference>
<evidence type="ECO:0000313" key="18">
    <source>
        <dbReference type="Proteomes" id="UP000054988"/>
    </source>
</evidence>
<dbReference type="PROSITE" id="PS51450">
    <property type="entry name" value="LRR"/>
    <property type="match status" value="5"/>
</dbReference>
<feature type="compositionally biased region" description="Acidic residues" evidence="13">
    <location>
        <begin position="405"/>
        <end position="419"/>
    </location>
</feature>
<comment type="similarity">
    <text evidence="2">Belongs to the adenylyl cyclase class-3 family.</text>
</comment>
<dbReference type="InterPro" id="IPR003591">
    <property type="entry name" value="Leu-rich_rpt_typical-subtyp"/>
</dbReference>
<dbReference type="GO" id="GO:0006171">
    <property type="term" value="P:cAMP biosynthetic process"/>
    <property type="evidence" value="ECO:0007669"/>
    <property type="project" value="UniProtKB-KW"/>
</dbReference>
<feature type="region of interest" description="Disordered" evidence="13">
    <location>
        <begin position="528"/>
        <end position="571"/>
    </location>
</feature>
<evidence type="ECO:0000256" key="8">
    <source>
        <dbReference type="ARBA" id="ARBA00022842"/>
    </source>
</evidence>
<dbReference type="GO" id="GO:0035556">
    <property type="term" value="P:intracellular signal transduction"/>
    <property type="evidence" value="ECO:0007669"/>
    <property type="project" value="InterPro"/>
</dbReference>
<dbReference type="GO" id="GO:0005737">
    <property type="term" value="C:cytoplasm"/>
    <property type="evidence" value="ECO:0007669"/>
    <property type="project" value="TreeGrafter"/>
</dbReference>
<reference evidence="17 18" key="1">
    <citation type="submission" date="2015-12" db="EMBL/GenBank/DDBJ databases">
        <title>Draft genome sequence of Moniliophthora roreri, the causal agent of frosty pod rot of cacao.</title>
        <authorList>
            <person name="Aime M.C."/>
            <person name="Diaz-Valderrama J.R."/>
            <person name="Kijpornyongpan T."/>
            <person name="Phillips-Mora W."/>
        </authorList>
    </citation>
    <scope>NUCLEOTIDE SEQUENCE [LARGE SCALE GENOMIC DNA]</scope>
    <source>
        <strain evidence="17 18">MCA 2952</strain>
    </source>
</reference>
<feature type="compositionally biased region" description="Low complexity" evidence="13">
    <location>
        <begin position="533"/>
        <end position="555"/>
    </location>
</feature>
<feature type="region of interest" description="Disordered" evidence="13">
    <location>
        <begin position="260"/>
        <end position="423"/>
    </location>
</feature>
<dbReference type="PANTHER" id="PTHR48051:SF1">
    <property type="entry name" value="RAS SUPPRESSOR PROTEIN 1"/>
    <property type="match status" value="1"/>
</dbReference>
<dbReference type="FunFam" id="3.80.10.10:FF:001164">
    <property type="entry name" value="GH01279p"/>
    <property type="match status" value="1"/>
</dbReference>
<evidence type="ECO:0000256" key="13">
    <source>
        <dbReference type="SAM" id="MobiDB-lite"/>
    </source>
</evidence>
<feature type="region of interest" description="Disordered" evidence="13">
    <location>
        <begin position="141"/>
        <end position="234"/>
    </location>
</feature>
<dbReference type="InterPro" id="IPR036457">
    <property type="entry name" value="PPM-type-like_dom_sf"/>
</dbReference>
<dbReference type="Gene3D" id="3.60.40.10">
    <property type="entry name" value="PPM-type phosphatase domain"/>
    <property type="match status" value="1"/>
</dbReference>
<dbReference type="EMBL" id="LATX01001139">
    <property type="protein sequence ID" value="KTB43571.1"/>
    <property type="molecule type" value="Genomic_DNA"/>
</dbReference>
<feature type="region of interest" description="Disordered" evidence="13">
    <location>
        <begin position="112"/>
        <end position="131"/>
    </location>
</feature>
<dbReference type="PROSITE" id="PS50200">
    <property type="entry name" value="RA"/>
    <property type="match status" value="1"/>
</dbReference>
<evidence type="ECO:0000256" key="7">
    <source>
        <dbReference type="ARBA" id="ARBA00022737"/>
    </source>
</evidence>
<evidence type="ECO:0000256" key="11">
    <source>
        <dbReference type="ARBA" id="ARBA00032597"/>
    </source>
</evidence>
<dbReference type="Pfam" id="PF23598">
    <property type="entry name" value="LRR_14"/>
    <property type="match status" value="2"/>
</dbReference>
<gene>
    <name evidence="17" type="ORF">WG66_3869</name>
</gene>
<dbReference type="SUPFAM" id="SSF52075">
    <property type="entry name" value="Outer arm dynein light chain 1"/>
    <property type="match status" value="1"/>
</dbReference>
<feature type="region of interest" description="Disordered" evidence="13">
    <location>
        <begin position="81"/>
        <end position="100"/>
    </location>
</feature>
<dbReference type="InterPro" id="IPR000159">
    <property type="entry name" value="RA_dom"/>
</dbReference>
<dbReference type="SMART" id="SM00365">
    <property type="entry name" value="LRR_SD22"/>
    <property type="match status" value="5"/>
</dbReference>
<feature type="compositionally biased region" description="Basic and acidic residues" evidence="13">
    <location>
        <begin position="378"/>
        <end position="394"/>
    </location>
</feature>
<dbReference type="SMART" id="SM00369">
    <property type="entry name" value="LRR_TYP"/>
    <property type="match status" value="11"/>
</dbReference>
<dbReference type="InterPro" id="IPR050216">
    <property type="entry name" value="LRR_domain-containing"/>
</dbReference>
<comment type="caution">
    <text evidence="17">The sequence shown here is derived from an EMBL/GenBank/DDBJ whole genome shotgun (WGS) entry which is preliminary data.</text>
</comment>
<dbReference type="EC" id="4.6.1.1" evidence="3"/>
<evidence type="ECO:0000256" key="1">
    <source>
        <dbReference type="ARBA" id="ARBA00001593"/>
    </source>
</evidence>
<dbReference type="GO" id="GO:0046872">
    <property type="term" value="F:metal ion binding"/>
    <property type="evidence" value="ECO:0007669"/>
    <property type="project" value="UniProtKB-KW"/>
</dbReference>
<evidence type="ECO:0000256" key="3">
    <source>
        <dbReference type="ARBA" id="ARBA00012201"/>
    </source>
</evidence>
<evidence type="ECO:0000256" key="2">
    <source>
        <dbReference type="ARBA" id="ARBA00005381"/>
    </source>
</evidence>
<proteinExistence type="inferred from homology"/>
<dbReference type="Gene3D" id="3.30.70.1230">
    <property type="entry name" value="Nucleotide cyclase"/>
    <property type="match status" value="1"/>
</dbReference>
<keyword evidence="5" id="KW-0433">Leucine-rich repeat</keyword>
<dbReference type="SUPFAM" id="SSF52058">
    <property type="entry name" value="L domain-like"/>
    <property type="match status" value="2"/>
</dbReference>
<dbReference type="InterPro" id="IPR001932">
    <property type="entry name" value="PPM-type_phosphatase-like_dom"/>
</dbReference>
<evidence type="ECO:0000259" key="14">
    <source>
        <dbReference type="PROSITE" id="PS50125"/>
    </source>
</evidence>
<evidence type="ECO:0000313" key="17">
    <source>
        <dbReference type="EMBL" id="KTB43571.1"/>
    </source>
</evidence>
<comment type="catalytic activity">
    <reaction evidence="1">
        <text>ATP = 3',5'-cyclic AMP + diphosphate</text>
        <dbReference type="Rhea" id="RHEA:15389"/>
        <dbReference type="ChEBI" id="CHEBI:30616"/>
        <dbReference type="ChEBI" id="CHEBI:33019"/>
        <dbReference type="ChEBI" id="CHEBI:58165"/>
        <dbReference type="EC" id="4.6.1.1"/>
    </reaction>
</comment>
<keyword evidence="10" id="KW-0456">Lyase</keyword>
<dbReference type="Proteomes" id="UP000054988">
    <property type="component" value="Unassembled WGS sequence"/>
</dbReference>
<dbReference type="CDD" id="cd07302">
    <property type="entry name" value="CHD"/>
    <property type="match status" value="1"/>
</dbReference>
<feature type="region of interest" description="Disordered" evidence="13">
    <location>
        <begin position="1059"/>
        <end position="1087"/>
    </location>
</feature>
<dbReference type="CDD" id="cd00143">
    <property type="entry name" value="PP2Cc"/>
    <property type="match status" value="1"/>
</dbReference>
<dbReference type="Pfam" id="PF13855">
    <property type="entry name" value="LRR_8"/>
    <property type="match status" value="1"/>
</dbReference>
<evidence type="ECO:0000256" key="6">
    <source>
        <dbReference type="ARBA" id="ARBA00022723"/>
    </source>
</evidence>
<protein>
    <recommendedName>
        <fullName evidence="4">Adenylate cyclase</fullName>
        <ecNumber evidence="3">4.6.1.1</ecNumber>
    </recommendedName>
    <alternativeName>
        <fullName evidence="11">ATP pyrophosphate-lyase</fullName>
    </alternativeName>
    <alternativeName>
        <fullName evidence="12">Adenylyl cyclase</fullName>
    </alternativeName>
</protein>
<keyword evidence="7" id="KW-0677">Repeat</keyword>
<dbReference type="PANTHER" id="PTHR48051">
    <property type="match status" value="1"/>
</dbReference>
<dbReference type="GO" id="GO:0004016">
    <property type="term" value="F:adenylate cyclase activity"/>
    <property type="evidence" value="ECO:0007669"/>
    <property type="project" value="UniProtKB-EC"/>
</dbReference>
<evidence type="ECO:0000256" key="9">
    <source>
        <dbReference type="ARBA" id="ARBA00022998"/>
    </source>
</evidence>
<accession>A0A0W0G4R3</accession>
<dbReference type="Pfam" id="PF23010">
    <property type="entry name" value="RA_3"/>
    <property type="match status" value="1"/>
</dbReference>
<organism evidence="17 18">
    <name type="scientific">Moniliophthora roreri</name>
    <name type="common">Frosty pod rot fungus</name>
    <name type="synonym">Monilia roreri</name>
    <dbReference type="NCBI Taxonomy" id="221103"/>
    <lineage>
        <taxon>Eukaryota</taxon>
        <taxon>Fungi</taxon>
        <taxon>Dikarya</taxon>
        <taxon>Basidiomycota</taxon>
        <taxon>Agaricomycotina</taxon>
        <taxon>Agaricomycetes</taxon>
        <taxon>Agaricomycetidae</taxon>
        <taxon>Agaricales</taxon>
        <taxon>Marasmiineae</taxon>
        <taxon>Marasmiaceae</taxon>
        <taxon>Moniliophthora</taxon>
    </lineage>
</organism>
<dbReference type="SUPFAM" id="SSF55073">
    <property type="entry name" value="Nucleotide cyclase"/>
    <property type="match status" value="1"/>
</dbReference>
<feature type="compositionally biased region" description="Polar residues" evidence="13">
    <location>
        <begin position="362"/>
        <end position="377"/>
    </location>
</feature>
<dbReference type="SMART" id="SM00364">
    <property type="entry name" value="LRR_BAC"/>
    <property type="match status" value="13"/>
</dbReference>
<evidence type="ECO:0000259" key="15">
    <source>
        <dbReference type="PROSITE" id="PS50200"/>
    </source>
</evidence>
<dbReference type="FunFam" id="3.80.10.10:FF:000220">
    <property type="entry name" value="Adenylate cyclase AcyA"/>
    <property type="match status" value="1"/>
</dbReference>
<feature type="domain" description="PPM-type phosphatase" evidence="16">
    <location>
        <begin position="1304"/>
        <end position="1580"/>
    </location>
</feature>
<keyword evidence="8" id="KW-0460">Magnesium</keyword>
<evidence type="ECO:0000256" key="4">
    <source>
        <dbReference type="ARBA" id="ARBA00021420"/>
    </source>
</evidence>